<reference evidence="1 2" key="1">
    <citation type="submission" date="2023-03" db="EMBL/GenBank/DDBJ databases">
        <title>Complete genome sequences of several Auritidibacter ignavus strains isolated from ear infections.</title>
        <authorList>
            <person name="Baehr T."/>
            <person name="Baumhoegger A.M."/>
        </authorList>
    </citation>
    <scope>NUCLEOTIDE SEQUENCE [LARGE SCALE GENOMIC DNA]</scope>
    <source>
        <strain evidence="1 2">BABAE-6</strain>
    </source>
</reference>
<dbReference type="EMBL" id="CP122566">
    <property type="protein sequence ID" value="WGH92797.1"/>
    <property type="molecule type" value="Genomic_DNA"/>
</dbReference>
<dbReference type="Gene3D" id="3.40.50.12500">
    <property type="match status" value="1"/>
</dbReference>
<dbReference type="PANTHER" id="PTHR40267:SF1">
    <property type="entry name" value="BLR3294 PROTEIN"/>
    <property type="match status" value="1"/>
</dbReference>
<dbReference type="Proteomes" id="UP001224674">
    <property type="component" value="Chromosome"/>
</dbReference>
<keyword evidence="2" id="KW-1185">Reference proteome</keyword>
<sequence length="218" mass="22960">MTSRGSNTGSSGPLRTDEKIAHDPILQFIAPEIIDQTVESLSNSPLDAIGLAFTSSSFKVGVSGEQELLARLSSVSHGIRLNTTGTAATAAIQALKLEKIAIMAPSWFDEDLCSDGKTYFRDQGLDIVSATPSGPMGGPLTINPAATATAVKNLVARTGAKAVFIAGNGQRAIGAIDQFERDLSITILTANQVLLWASFEGTDIRRQVEGYGRFFATG</sequence>
<dbReference type="InterPro" id="IPR053714">
    <property type="entry name" value="Iso_Racemase_Enz_sf"/>
</dbReference>
<dbReference type="AlphaFoldDB" id="A0AAJ6AHE7"/>
<dbReference type="PANTHER" id="PTHR40267">
    <property type="entry name" value="BLR3294 PROTEIN"/>
    <property type="match status" value="1"/>
</dbReference>
<name>A0AAJ6AHE7_9MICC</name>
<protein>
    <recommendedName>
        <fullName evidence="3">Maleate cis-trans isomerase</fullName>
    </recommendedName>
</protein>
<evidence type="ECO:0000313" key="2">
    <source>
        <dbReference type="Proteomes" id="UP001224674"/>
    </source>
</evidence>
<dbReference type="InterPro" id="IPR026286">
    <property type="entry name" value="MaiA/AMDase"/>
</dbReference>
<gene>
    <name evidence="1" type="ORF">QDX21_10915</name>
</gene>
<evidence type="ECO:0000313" key="1">
    <source>
        <dbReference type="EMBL" id="WGH92797.1"/>
    </source>
</evidence>
<dbReference type="RefSeq" id="WP_279674722.1">
    <property type="nucleotide sequence ID" value="NZ_CP122566.1"/>
</dbReference>
<proteinExistence type="predicted"/>
<accession>A0AAJ6AHE7</accession>
<organism evidence="1 2">
    <name type="scientific">Auritidibacter ignavus</name>
    <dbReference type="NCBI Taxonomy" id="678932"/>
    <lineage>
        <taxon>Bacteria</taxon>
        <taxon>Bacillati</taxon>
        <taxon>Actinomycetota</taxon>
        <taxon>Actinomycetes</taxon>
        <taxon>Micrococcales</taxon>
        <taxon>Micrococcaceae</taxon>
        <taxon>Auritidibacter</taxon>
    </lineage>
</organism>
<evidence type="ECO:0008006" key="3">
    <source>
        <dbReference type="Google" id="ProtNLM"/>
    </source>
</evidence>
<dbReference type="Pfam" id="PF17645">
    <property type="entry name" value="Amdase"/>
    <property type="match status" value="1"/>
</dbReference>